<accession>L9Y2F2</accession>
<comment type="caution">
    <text evidence="1">The sequence shown here is derived from an EMBL/GenBank/DDBJ whole genome shotgun (WGS) entry which is preliminary data.</text>
</comment>
<dbReference type="PANTHER" id="PTHR41247">
    <property type="entry name" value="HTH-TYPE TRANSCRIPTIONAL REPRESSOR YCNK"/>
    <property type="match status" value="1"/>
</dbReference>
<protein>
    <submittedName>
        <fullName evidence="1">NosL family protein</fullName>
    </submittedName>
</protein>
<evidence type="ECO:0000313" key="2">
    <source>
        <dbReference type="Proteomes" id="UP000011613"/>
    </source>
</evidence>
<dbReference type="PANTHER" id="PTHR41247:SF1">
    <property type="entry name" value="HTH-TYPE TRANSCRIPTIONAL REPRESSOR YCNK"/>
    <property type="match status" value="1"/>
</dbReference>
<dbReference type="EMBL" id="AOIC01000072">
    <property type="protein sequence ID" value="ELY68225.1"/>
    <property type="molecule type" value="Genomic_DNA"/>
</dbReference>
<dbReference type="InterPro" id="IPR008719">
    <property type="entry name" value="N2O_reductase_NosL"/>
</dbReference>
<sequence>MLDSAFVAESTVRQSNHTRLTVFLPRNGMESTAPGDRNGPTRRTLLAAVGGVGLATLAGCFSGDVPEPITIGDVQTCDQCTMEIGQHPGPVGQTHYADPEAVVDEDRPAQFCSSTCTYTHTFEQEDDGHDPQVVYLTDYSSVEYDVETDAGIEEISSHLEADAFATVDDLLLVVDSDVYGAMGPSMVGFADADEAETFQEEYGGDLYEHEDVTRELVMSLMG</sequence>
<gene>
    <name evidence="1" type="ORF">C490_10080</name>
</gene>
<proteinExistence type="predicted"/>
<dbReference type="SUPFAM" id="SSF160387">
    <property type="entry name" value="NosL/MerB-like"/>
    <property type="match status" value="1"/>
</dbReference>
<name>L9Y2F2_NATGS</name>
<organism evidence="1 2">
    <name type="scientific">Natronobacterium gregoryi (strain ATCC 43098 / DSM 3393 / CCM 3738 / CIP 104747 / IAM 13177 / JCM 8860 / NBRC 102187 / NCIMB 2189 / SP2)</name>
    <dbReference type="NCBI Taxonomy" id="797304"/>
    <lineage>
        <taxon>Archaea</taxon>
        <taxon>Methanobacteriati</taxon>
        <taxon>Methanobacteriota</taxon>
        <taxon>Stenosarchaea group</taxon>
        <taxon>Halobacteria</taxon>
        <taxon>Halobacteriales</taxon>
        <taxon>Natrialbaceae</taxon>
        <taxon>Natronobacterium</taxon>
    </lineage>
</organism>
<dbReference type="Gene3D" id="3.30.70.2050">
    <property type="match status" value="1"/>
</dbReference>
<dbReference type="Pfam" id="PF05573">
    <property type="entry name" value="NosL"/>
    <property type="match status" value="1"/>
</dbReference>
<dbReference type="Proteomes" id="UP000011613">
    <property type="component" value="Unassembled WGS sequence"/>
</dbReference>
<evidence type="ECO:0000313" key="1">
    <source>
        <dbReference type="EMBL" id="ELY68225.1"/>
    </source>
</evidence>
<dbReference type="AlphaFoldDB" id="L9Y2F2"/>
<reference evidence="1 2" key="1">
    <citation type="journal article" date="2014" name="PLoS Genet.">
        <title>Phylogenetically driven sequencing of extremely halophilic archaea reveals strategies for static and dynamic osmo-response.</title>
        <authorList>
            <person name="Becker E.A."/>
            <person name="Seitzer P.M."/>
            <person name="Tritt A."/>
            <person name="Larsen D."/>
            <person name="Krusor M."/>
            <person name="Yao A.I."/>
            <person name="Wu D."/>
            <person name="Madern D."/>
            <person name="Eisen J.A."/>
            <person name="Darling A.E."/>
            <person name="Facciotti M.T."/>
        </authorList>
    </citation>
    <scope>NUCLEOTIDE SEQUENCE [LARGE SCALE GENOMIC DNA]</scope>
    <source>
        <strain evidence="1 2">SP2</strain>
    </source>
</reference>